<feature type="compositionally biased region" description="Low complexity" evidence="1">
    <location>
        <begin position="208"/>
        <end position="217"/>
    </location>
</feature>
<dbReference type="OrthoDB" id="7790180at2759"/>
<evidence type="ECO:0000313" key="3">
    <source>
        <dbReference type="Proteomes" id="UP001107558"/>
    </source>
</evidence>
<name>A0A9J6CFN7_POLVA</name>
<organism evidence="2 3">
    <name type="scientific">Polypedilum vanderplanki</name>
    <name type="common">Sleeping chironomid midge</name>
    <dbReference type="NCBI Taxonomy" id="319348"/>
    <lineage>
        <taxon>Eukaryota</taxon>
        <taxon>Metazoa</taxon>
        <taxon>Ecdysozoa</taxon>
        <taxon>Arthropoda</taxon>
        <taxon>Hexapoda</taxon>
        <taxon>Insecta</taxon>
        <taxon>Pterygota</taxon>
        <taxon>Neoptera</taxon>
        <taxon>Endopterygota</taxon>
        <taxon>Diptera</taxon>
        <taxon>Nematocera</taxon>
        <taxon>Chironomoidea</taxon>
        <taxon>Chironomidae</taxon>
        <taxon>Chironominae</taxon>
        <taxon>Polypedilum</taxon>
        <taxon>Polypedilum</taxon>
    </lineage>
</organism>
<dbReference type="SUPFAM" id="SSF52047">
    <property type="entry name" value="RNI-like"/>
    <property type="match status" value="2"/>
</dbReference>
<proteinExistence type="predicted"/>
<evidence type="ECO:0000256" key="1">
    <source>
        <dbReference type="SAM" id="MobiDB-lite"/>
    </source>
</evidence>
<keyword evidence="3" id="KW-1185">Reference proteome</keyword>
<dbReference type="Gene3D" id="3.80.10.10">
    <property type="entry name" value="Ribonuclease Inhibitor"/>
    <property type="match status" value="1"/>
</dbReference>
<gene>
    <name evidence="2" type="ORF">PVAND_010097</name>
</gene>
<dbReference type="EMBL" id="JADBJN010000001">
    <property type="protein sequence ID" value="KAG5680603.1"/>
    <property type="molecule type" value="Genomic_DNA"/>
</dbReference>
<reference evidence="2" key="1">
    <citation type="submission" date="2021-03" db="EMBL/GenBank/DDBJ databases">
        <title>Chromosome level genome of the anhydrobiotic midge Polypedilum vanderplanki.</title>
        <authorList>
            <person name="Yoshida Y."/>
            <person name="Kikawada T."/>
            <person name="Gusev O."/>
        </authorList>
    </citation>
    <scope>NUCLEOTIDE SEQUENCE</scope>
    <source>
        <strain evidence="2">NIAS01</strain>
        <tissue evidence="2">Whole body or cell culture</tissue>
    </source>
</reference>
<dbReference type="InterPro" id="IPR032675">
    <property type="entry name" value="LRR_dom_sf"/>
</dbReference>
<dbReference type="Proteomes" id="UP001107558">
    <property type="component" value="Chromosome 1"/>
</dbReference>
<evidence type="ECO:0000313" key="2">
    <source>
        <dbReference type="EMBL" id="KAG5680603.1"/>
    </source>
</evidence>
<feature type="region of interest" description="Disordered" evidence="1">
    <location>
        <begin position="208"/>
        <end position="241"/>
    </location>
</feature>
<sequence length="610" mass="71481">MILGHLDDVEDLKKCLLTSQEIREIIIKTPELMRKLTLTLMHVTWKEKLWFIEKYGFFVRALKLDDIGFESNEEFMKILRQTPNLERLTVDDCYIISERETDNDNEDGENENNDVDMNQQEGENAAANDEQQQVQEEVPVDQNMEIEQLPAPLLPVAIEEAEEIMEVQDIINEQAQVINAIENRENSPNININNQQNDVNIEANVENNQNNEPEGVNIIENVPPNQGMNQENNNETTKQNNEIEPLNLKYLTHLHLESSTISESIVKSLPDCTTLKLLKLTFYYQEPVTTFTDLLCRQDDLEELNLQGWSEMVFKCLFKEDIRNKIKFRLKKFSLECEMSYHAHFSNFLRSQANHIRELELTCYNINFHYYRMIFNHFQNLIKLNIPVDWFLTDARVNAIKDCRINTLKELELVGTNDDITCFKTILNIFPNIEILKCENLQNFSLYGILENFKKLKTIRSENFRCETMLFVKLPSLTTLETGFLYPFAMDFLWSKLAEDCPNIENILIEDIGHFKLNDSVRSEFAIIIKNLRHFKNLKTCKILCTPSENTVNGDHDNPENENLQEHPFYKVNIKVNEKTIKISEYFAQNCIEEVRILRETFKDCDITEA</sequence>
<accession>A0A9J6CFN7</accession>
<feature type="compositionally biased region" description="Low complexity" evidence="1">
    <location>
        <begin position="229"/>
        <end position="241"/>
    </location>
</feature>
<protein>
    <submittedName>
        <fullName evidence="2">Uncharacterized protein</fullName>
    </submittedName>
</protein>
<dbReference type="AlphaFoldDB" id="A0A9J6CFN7"/>
<comment type="caution">
    <text evidence="2">The sequence shown here is derived from an EMBL/GenBank/DDBJ whole genome shotgun (WGS) entry which is preliminary data.</text>
</comment>